<keyword evidence="3" id="KW-1185">Reference proteome</keyword>
<feature type="compositionally biased region" description="Low complexity" evidence="1">
    <location>
        <begin position="35"/>
        <end position="48"/>
    </location>
</feature>
<reference evidence="2" key="1">
    <citation type="journal article" date="2021" name="Nat. Commun.">
        <title>Genetic determinants of endophytism in the Arabidopsis root mycobiome.</title>
        <authorList>
            <person name="Mesny F."/>
            <person name="Miyauchi S."/>
            <person name="Thiergart T."/>
            <person name="Pickel B."/>
            <person name="Atanasova L."/>
            <person name="Karlsson M."/>
            <person name="Huettel B."/>
            <person name="Barry K.W."/>
            <person name="Haridas S."/>
            <person name="Chen C."/>
            <person name="Bauer D."/>
            <person name="Andreopoulos W."/>
            <person name="Pangilinan J."/>
            <person name="LaButti K."/>
            <person name="Riley R."/>
            <person name="Lipzen A."/>
            <person name="Clum A."/>
            <person name="Drula E."/>
            <person name="Henrissat B."/>
            <person name="Kohler A."/>
            <person name="Grigoriev I.V."/>
            <person name="Martin F.M."/>
            <person name="Hacquard S."/>
        </authorList>
    </citation>
    <scope>NUCLEOTIDE SEQUENCE</scope>
    <source>
        <strain evidence="2">MPI-CAGE-CH-0243</strain>
    </source>
</reference>
<dbReference type="AlphaFoldDB" id="A0A9P9EE79"/>
<evidence type="ECO:0000256" key="1">
    <source>
        <dbReference type="SAM" id="MobiDB-lite"/>
    </source>
</evidence>
<evidence type="ECO:0000313" key="2">
    <source>
        <dbReference type="EMBL" id="KAH7135492.1"/>
    </source>
</evidence>
<gene>
    <name evidence="2" type="ORF">B0J11DRAFT_160856</name>
</gene>
<feature type="region of interest" description="Disordered" evidence="1">
    <location>
        <begin position="1"/>
        <end position="71"/>
    </location>
</feature>
<feature type="compositionally biased region" description="Polar residues" evidence="1">
    <location>
        <begin position="9"/>
        <end position="22"/>
    </location>
</feature>
<proteinExistence type="predicted"/>
<protein>
    <submittedName>
        <fullName evidence="2">Uncharacterized protein</fullName>
    </submittedName>
</protein>
<dbReference type="OrthoDB" id="3830006at2759"/>
<organism evidence="2 3">
    <name type="scientific">Dendryphion nanum</name>
    <dbReference type="NCBI Taxonomy" id="256645"/>
    <lineage>
        <taxon>Eukaryota</taxon>
        <taxon>Fungi</taxon>
        <taxon>Dikarya</taxon>
        <taxon>Ascomycota</taxon>
        <taxon>Pezizomycotina</taxon>
        <taxon>Dothideomycetes</taxon>
        <taxon>Pleosporomycetidae</taxon>
        <taxon>Pleosporales</taxon>
        <taxon>Torulaceae</taxon>
        <taxon>Dendryphion</taxon>
    </lineage>
</organism>
<evidence type="ECO:0000313" key="3">
    <source>
        <dbReference type="Proteomes" id="UP000700596"/>
    </source>
</evidence>
<sequence>MAADRLSPFWTTSPLRSKSTTPSPGPESSRDDGKSISGGSSDLSSAKSTRTRGRTSIKRMMKRIRSSSNLTSSDQLLMQPTSFKEVENWYTGFQLYNMLITTRFSSNDTEYINDISKACSTLSKNCGGQFIHGLPESVFDLALLWCPAKPLKRTNTTQPTWSWLGWEGRINFPFDPTSCPDVPRNKDGIFRSEILQYHIGTKAAPYTIRREKKDTQLRIQYPPYFHAPRGHDTNISDTLRFSAQTISAEGFTAEQLHYEEEKIPCSQLINNKYQLCGVIMDFEESISEPSTNGPYEFVLLSRNLRSETVRQPRGPVHPTTHPSGTPIWNRERFSWSQEVVDFNEDIFSSGPWKMLNVMLIRWVGEYAERVAVARIHEEGWLQCNPVKKDIVLR</sequence>
<dbReference type="Proteomes" id="UP000700596">
    <property type="component" value="Unassembled WGS sequence"/>
</dbReference>
<comment type="caution">
    <text evidence="2">The sequence shown here is derived from an EMBL/GenBank/DDBJ whole genome shotgun (WGS) entry which is preliminary data.</text>
</comment>
<feature type="compositionally biased region" description="Basic residues" evidence="1">
    <location>
        <begin position="49"/>
        <end position="65"/>
    </location>
</feature>
<dbReference type="EMBL" id="JAGMWT010000002">
    <property type="protein sequence ID" value="KAH7135492.1"/>
    <property type="molecule type" value="Genomic_DNA"/>
</dbReference>
<accession>A0A9P9EE79</accession>
<name>A0A9P9EE79_9PLEO</name>